<feature type="domain" description="Tyr recombinase" evidence="3">
    <location>
        <begin position="124"/>
        <end position="316"/>
    </location>
</feature>
<protein>
    <submittedName>
        <fullName evidence="4">Integrase</fullName>
    </submittedName>
</protein>
<keyword evidence="2" id="KW-0233">DNA recombination</keyword>
<dbReference type="Pfam" id="PF00589">
    <property type="entry name" value="Phage_integrase"/>
    <property type="match status" value="1"/>
</dbReference>
<dbReference type="InParanoid" id="A0A3A9JCZ7"/>
<dbReference type="InterPro" id="IPR010998">
    <property type="entry name" value="Integrase_recombinase_N"/>
</dbReference>
<dbReference type="AlphaFoldDB" id="A0A3A9JCZ7"/>
<gene>
    <name evidence="4" type="ORF">D6Z83_15235</name>
</gene>
<name>A0A3A9JCZ7_9PROT</name>
<sequence>MSETLPAVVTPSLQDMIAANLDRSARMARGSKAAETERALKKASGAFLDWASARGLSVLPAEVETVVAYIDWLTEAGKKASTIRQAVWAISQAHVDARIPDPTKDRDVKLTLQRMARQVGTRQNQAAPLGQEEVDRILAAAGEAPADLRNVALLLTMRDLLARRSEVVALEVADIEVGKAGIVTATIRRSKTDKFGEGVSKWIDPETHAAIQRWLACAGIEAGPIFRSVNKGGRVGTDALSPGDVARILKGMAKAAGLDHTRISGHSARVGAAQDLAASGTELPALMTAGRWKTATMPARYVEKLAEGRGAMATYKAKLKAKRQGRAEELAQLAPVSEDQIAEIRAALQAELRSAVSQAFYAAGAELLDPFDDQWGKEVRAEFLARPPLTDAQIIEIMQKAGQEAAAAVMEDRERRDRKAA</sequence>
<dbReference type="Gene3D" id="1.10.443.10">
    <property type="entry name" value="Intergrase catalytic core"/>
    <property type="match status" value="1"/>
</dbReference>
<dbReference type="PROSITE" id="PS51898">
    <property type="entry name" value="TYR_RECOMBINASE"/>
    <property type="match status" value="1"/>
</dbReference>
<evidence type="ECO:0000313" key="4">
    <source>
        <dbReference type="EMBL" id="RKK03311.1"/>
    </source>
</evidence>
<organism evidence="4 5">
    <name type="scientific">Teichococcus wenyumeiae</name>
    <dbReference type="NCBI Taxonomy" id="2478470"/>
    <lineage>
        <taxon>Bacteria</taxon>
        <taxon>Pseudomonadati</taxon>
        <taxon>Pseudomonadota</taxon>
        <taxon>Alphaproteobacteria</taxon>
        <taxon>Acetobacterales</taxon>
        <taxon>Roseomonadaceae</taxon>
        <taxon>Roseomonas</taxon>
    </lineage>
</organism>
<accession>A0A3A9JCZ7</accession>
<dbReference type="EMBL" id="RAQU01000093">
    <property type="protein sequence ID" value="RKK03311.1"/>
    <property type="molecule type" value="Genomic_DNA"/>
</dbReference>
<keyword evidence="1" id="KW-0238">DNA-binding</keyword>
<dbReference type="GO" id="GO:0006310">
    <property type="term" value="P:DNA recombination"/>
    <property type="evidence" value="ECO:0007669"/>
    <property type="project" value="UniProtKB-KW"/>
</dbReference>
<dbReference type="InterPro" id="IPR002104">
    <property type="entry name" value="Integrase_catalytic"/>
</dbReference>
<dbReference type="GO" id="GO:0015074">
    <property type="term" value="P:DNA integration"/>
    <property type="evidence" value="ECO:0007669"/>
    <property type="project" value="InterPro"/>
</dbReference>
<proteinExistence type="predicted"/>
<dbReference type="OrthoDB" id="5513193at2"/>
<comment type="caution">
    <text evidence="4">The sequence shown here is derived from an EMBL/GenBank/DDBJ whole genome shotgun (WGS) entry which is preliminary data.</text>
</comment>
<dbReference type="RefSeq" id="WP_120639143.1">
    <property type="nucleotide sequence ID" value="NZ_RAQU01000093.1"/>
</dbReference>
<reference evidence="4 5" key="1">
    <citation type="submission" date="2018-09" db="EMBL/GenBank/DDBJ databases">
        <title>Roseomonas sp. nov., isolated from feces of Tibetan antelopes in the Qinghai-Tibet plateau, China.</title>
        <authorList>
            <person name="Tian Z."/>
        </authorList>
    </citation>
    <scope>NUCLEOTIDE SEQUENCE [LARGE SCALE GENOMIC DNA]</scope>
    <source>
        <strain evidence="4 5">Z24</strain>
    </source>
</reference>
<dbReference type="InterPro" id="IPR011010">
    <property type="entry name" value="DNA_brk_join_enz"/>
</dbReference>
<evidence type="ECO:0000256" key="1">
    <source>
        <dbReference type="ARBA" id="ARBA00023125"/>
    </source>
</evidence>
<dbReference type="SUPFAM" id="SSF56349">
    <property type="entry name" value="DNA breaking-rejoining enzymes"/>
    <property type="match status" value="1"/>
</dbReference>
<dbReference type="PANTHER" id="PTHR34605:SF4">
    <property type="entry name" value="DNA ADENINE METHYLTRANSFERASE"/>
    <property type="match status" value="1"/>
</dbReference>
<dbReference type="Gene3D" id="1.10.150.130">
    <property type="match status" value="1"/>
</dbReference>
<evidence type="ECO:0000313" key="5">
    <source>
        <dbReference type="Proteomes" id="UP000278036"/>
    </source>
</evidence>
<evidence type="ECO:0000259" key="3">
    <source>
        <dbReference type="PROSITE" id="PS51898"/>
    </source>
</evidence>
<dbReference type="CDD" id="cd00799">
    <property type="entry name" value="INT_Cre_C"/>
    <property type="match status" value="1"/>
</dbReference>
<evidence type="ECO:0000256" key="2">
    <source>
        <dbReference type="ARBA" id="ARBA00023172"/>
    </source>
</evidence>
<dbReference type="SUPFAM" id="SSF47823">
    <property type="entry name" value="lambda integrase-like, N-terminal domain"/>
    <property type="match status" value="1"/>
</dbReference>
<dbReference type="GO" id="GO:0003677">
    <property type="term" value="F:DNA binding"/>
    <property type="evidence" value="ECO:0007669"/>
    <property type="project" value="UniProtKB-KW"/>
</dbReference>
<dbReference type="InterPro" id="IPR013762">
    <property type="entry name" value="Integrase-like_cat_sf"/>
</dbReference>
<dbReference type="Proteomes" id="UP000278036">
    <property type="component" value="Unassembled WGS sequence"/>
</dbReference>
<dbReference type="PANTHER" id="PTHR34605">
    <property type="entry name" value="PHAGE_INTEGRASE DOMAIN-CONTAINING PROTEIN"/>
    <property type="match status" value="1"/>
</dbReference>
<dbReference type="InterPro" id="IPR052925">
    <property type="entry name" value="Phage_Integrase-like_Recomb"/>
</dbReference>